<dbReference type="GO" id="GO:0008270">
    <property type="term" value="F:zinc ion binding"/>
    <property type="evidence" value="ECO:0007669"/>
    <property type="project" value="UniProtKB-KW"/>
</dbReference>
<keyword evidence="3" id="KW-0862">Zinc</keyword>
<gene>
    <name evidence="7" type="ORF">J5N97_018775</name>
</gene>
<evidence type="ECO:0000256" key="2">
    <source>
        <dbReference type="ARBA" id="ARBA00022771"/>
    </source>
</evidence>
<evidence type="ECO:0000256" key="5">
    <source>
        <dbReference type="ARBA" id="ARBA00023163"/>
    </source>
</evidence>
<dbReference type="Proteomes" id="UP001085076">
    <property type="component" value="Miscellaneous, Linkage group lg05"/>
</dbReference>
<keyword evidence="2" id="KW-0863">Zinc-finger</keyword>
<evidence type="ECO:0000313" key="8">
    <source>
        <dbReference type="Proteomes" id="UP001085076"/>
    </source>
</evidence>
<dbReference type="Pfam" id="PF23121">
    <property type="entry name" value="SPOC_AIPP2"/>
    <property type="match status" value="1"/>
</dbReference>
<feature type="domain" description="AIPP2-like SPOC-like" evidence="6">
    <location>
        <begin position="161"/>
        <end position="291"/>
    </location>
</feature>
<evidence type="ECO:0000256" key="1">
    <source>
        <dbReference type="ARBA" id="ARBA00022723"/>
    </source>
</evidence>
<reference evidence="7" key="1">
    <citation type="submission" date="2021-03" db="EMBL/GenBank/DDBJ databases">
        <authorList>
            <person name="Li Z."/>
            <person name="Yang C."/>
        </authorList>
    </citation>
    <scope>NUCLEOTIDE SEQUENCE</scope>
    <source>
        <strain evidence="7">Dzin_1.0</strain>
        <tissue evidence="7">Leaf</tissue>
    </source>
</reference>
<proteinExistence type="predicted"/>
<evidence type="ECO:0000256" key="4">
    <source>
        <dbReference type="ARBA" id="ARBA00023015"/>
    </source>
</evidence>
<protein>
    <recommendedName>
        <fullName evidence="6">AIPP2-like SPOC-like domain-containing protein</fullName>
    </recommendedName>
</protein>
<dbReference type="InterPro" id="IPR049914">
    <property type="entry name" value="PHD1-3/5-6"/>
</dbReference>
<dbReference type="EMBL" id="JAGGNH010000005">
    <property type="protein sequence ID" value="KAJ0970816.1"/>
    <property type="molecule type" value="Genomic_DNA"/>
</dbReference>
<dbReference type="PANTHER" id="PTHR33304">
    <property type="match status" value="1"/>
</dbReference>
<keyword evidence="5" id="KW-0804">Transcription</keyword>
<keyword evidence="1" id="KW-0479">Metal-binding</keyword>
<keyword evidence="4" id="KW-0805">Transcription regulation</keyword>
<accession>A0A9D5HBS3</accession>
<dbReference type="InterPro" id="IPR056280">
    <property type="entry name" value="AIPP2-like_SPOC"/>
</dbReference>
<organism evidence="7 8">
    <name type="scientific">Dioscorea zingiberensis</name>
    <dbReference type="NCBI Taxonomy" id="325984"/>
    <lineage>
        <taxon>Eukaryota</taxon>
        <taxon>Viridiplantae</taxon>
        <taxon>Streptophyta</taxon>
        <taxon>Embryophyta</taxon>
        <taxon>Tracheophyta</taxon>
        <taxon>Spermatophyta</taxon>
        <taxon>Magnoliopsida</taxon>
        <taxon>Liliopsida</taxon>
        <taxon>Dioscoreales</taxon>
        <taxon>Dioscoreaceae</taxon>
        <taxon>Dioscorea</taxon>
    </lineage>
</organism>
<evidence type="ECO:0000313" key="7">
    <source>
        <dbReference type="EMBL" id="KAJ0970816.1"/>
    </source>
</evidence>
<dbReference type="AlphaFoldDB" id="A0A9D5HBS3"/>
<dbReference type="GO" id="GO:0140566">
    <property type="term" value="F:histone reader activity"/>
    <property type="evidence" value="ECO:0007669"/>
    <property type="project" value="InterPro"/>
</dbReference>
<evidence type="ECO:0000256" key="3">
    <source>
        <dbReference type="ARBA" id="ARBA00022833"/>
    </source>
</evidence>
<sequence>MKPSAERISKERANKNCKLKDAAEAMVSKTKMQRNVRSLDQPQGSTMITADLICEVESRNISPNCSSSGRNFPSQESTNDQQEVLRNSYAGPSRTGITGDGKQEGVHLVEAGTRGARESNVIISNLDELTVKSFGQMHPDCASALEDLSRVSAIPEFEYIWQGDFEVLGTAGLPEPCNGVQAHLSTCASPKVVEIMTKFPAKVKLEEISRVNTWPLQFHRTSPKEDNIALFFFARDIESYENYKKLLENMLKNDFALKGIIDGVELLIFPSNKLPEKSQRWNNLFFLWGVFIERSMDCLNSLPNMPKPCKSSFEMEPLVSGSVCSVSTPRKIDLHDILKKTSPKLEISQEVKVMKPSSDADILPVSTPQNKDMTFQAREPLLIQPSAYTMGQLQTRIKSCADSGVRMSTSQVCLEQQSGVTHLRNFSGDPEGGRCAELQNNVQCTLIKHDVLPSFPIDWTSKSGREGSPCGFRMGEKEVPVKTKVVLDNDHHKLLTTTDLSCESKPLRKRVSSWSVDTASQISGETLKITDGSIQWKQTMYSPSVNNERENKKMKLFAEGHTSSSGSREENISGKLSSKVHPLLGGFPNEQQHTDNSHYEPMMAESSRSTERYFFPLDLNSVSGAEAENVIHVLSSDDEDTPENNTPDLELALGGKKLAKQEMLPLFFPLVDRKSTQNKMPADPGDEVSASLSLSLAFPIPEKEQKANPLPKTEQLLPKRPCAKTSLLLFGGFNDS</sequence>
<dbReference type="PANTHER" id="PTHR33304:SF9">
    <property type="entry name" value="RING_FYVE_PHD ZINC FINGER SUPERFAMILY PROTEIN"/>
    <property type="match status" value="1"/>
</dbReference>
<name>A0A9D5HBS3_9LILI</name>
<keyword evidence="8" id="KW-1185">Reference proteome</keyword>
<dbReference type="GO" id="GO:0034244">
    <property type="term" value="P:negative regulation of transcription elongation by RNA polymerase II"/>
    <property type="evidence" value="ECO:0007669"/>
    <property type="project" value="InterPro"/>
</dbReference>
<dbReference type="OrthoDB" id="787137at2759"/>
<comment type="caution">
    <text evidence="7">The sequence shown here is derived from an EMBL/GenBank/DDBJ whole genome shotgun (WGS) entry which is preliminary data.</text>
</comment>
<evidence type="ECO:0000259" key="6">
    <source>
        <dbReference type="Pfam" id="PF23121"/>
    </source>
</evidence>
<reference evidence="7" key="2">
    <citation type="journal article" date="2022" name="Hortic Res">
        <title>The genome of Dioscorea zingiberensis sheds light on the biosynthesis, origin and evolution of the medicinally important diosgenin saponins.</title>
        <authorList>
            <person name="Li Y."/>
            <person name="Tan C."/>
            <person name="Li Z."/>
            <person name="Guo J."/>
            <person name="Li S."/>
            <person name="Chen X."/>
            <person name="Wang C."/>
            <person name="Dai X."/>
            <person name="Yang H."/>
            <person name="Song W."/>
            <person name="Hou L."/>
            <person name="Xu J."/>
            <person name="Tong Z."/>
            <person name="Xu A."/>
            <person name="Yuan X."/>
            <person name="Wang W."/>
            <person name="Yang Q."/>
            <person name="Chen L."/>
            <person name="Sun Z."/>
            <person name="Wang K."/>
            <person name="Pan B."/>
            <person name="Chen J."/>
            <person name="Bao Y."/>
            <person name="Liu F."/>
            <person name="Qi X."/>
            <person name="Gang D.R."/>
            <person name="Wen J."/>
            <person name="Li J."/>
        </authorList>
    </citation>
    <scope>NUCLEOTIDE SEQUENCE</scope>
    <source>
        <strain evidence="7">Dzin_1.0</strain>
    </source>
</reference>